<evidence type="ECO:0000256" key="1">
    <source>
        <dbReference type="ARBA" id="ARBA00004413"/>
    </source>
</evidence>
<feature type="compositionally biased region" description="Basic and acidic residues" evidence="11">
    <location>
        <begin position="126"/>
        <end position="139"/>
    </location>
</feature>
<name>A0A177N3E4_9GAMM</name>
<reference evidence="12 13" key="1">
    <citation type="submission" date="2016-03" db="EMBL/GenBank/DDBJ databases">
        <authorList>
            <person name="Ploux O."/>
        </authorList>
    </citation>
    <scope>NUCLEOTIDE SEQUENCE [LARGE SCALE GENOMIC DNA]</scope>
    <source>
        <strain evidence="12 13">R-45378</strain>
    </source>
</reference>
<protein>
    <recommendedName>
        <fullName evidence="3">Flagellar FliJ protein</fullName>
    </recommendedName>
</protein>
<dbReference type="InterPro" id="IPR012823">
    <property type="entry name" value="Flagell_FliJ"/>
</dbReference>
<dbReference type="GO" id="GO:0015031">
    <property type="term" value="P:protein transport"/>
    <property type="evidence" value="ECO:0007669"/>
    <property type="project" value="UniProtKB-KW"/>
</dbReference>
<keyword evidence="10" id="KW-1006">Bacterial flagellum protein export</keyword>
<comment type="subcellular location">
    <subcellularLocation>
        <location evidence="1">Cell membrane</location>
        <topology evidence="1">Peripheral membrane protein</topology>
        <orientation evidence="1">Cytoplasmic side</orientation>
    </subcellularLocation>
</comment>
<dbReference type="Pfam" id="PF02050">
    <property type="entry name" value="FliJ"/>
    <property type="match status" value="1"/>
</dbReference>
<keyword evidence="5" id="KW-1003">Cell membrane</keyword>
<evidence type="ECO:0000256" key="5">
    <source>
        <dbReference type="ARBA" id="ARBA00022475"/>
    </source>
</evidence>
<dbReference type="RefSeq" id="WP_064041954.1">
    <property type="nucleotide sequence ID" value="NZ_LUUJ01000110.1"/>
</dbReference>
<dbReference type="AlphaFoldDB" id="A0A177N3E4"/>
<dbReference type="EMBL" id="LUUJ01000110">
    <property type="protein sequence ID" value="OAI12392.1"/>
    <property type="molecule type" value="Genomic_DNA"/>
</dbReference>
<dbReference type="Gene3D" id="1.10.287.1700">
    <property type="match status" value="1"/>
</dbReference>
<comment type="caution">
    <text evidence="12">The sequence shown here is derived from an EMBL/GenBank/DDBJ whole genome shotgun (WGS) entry which is preliminary data.</text>
</comment>
<comment type="similarity">
    <text evidence="2">Belongs to the FliJ family.</text>
</comment>
<dbReference type="GO" id="GO:0071973">
    <property type="term" value="P:bacterial-type flagellum-dependent cell motility"/>
    <property type="evidence" value="ECO:0007669"/>
    <property type="project" value="InterPro"/>
</dbReference>
<evidence type="ECO:0000256" key="7">
    <source>
        <dbReference type="ARBA" id="ARBA00022795"/>
    </source>
</evidence>
<gene>
    <name evidence="12" type="ORF">A1507_02595</name>
</gene>
<evidence type="ECO:0000256" key="6">
    <source>
        <dbReference type="ARBA" id="ARBA00022500"/>
    </source>
</evidence>
<dbReference type="Proteomes" id="UP000077857">
    <property type="component" value="Unassembled WGS sequence"/>
</dbReference>
<proteinExistence type="inferred from homology"/>
<dbReference type="GO" id="GO:0044781">
    <property type="term" value="P:bacterial-type flagellum organization"/>
    <property type="evidence" value="ECO:0007669"/>
    <property type="project" value="UniProtKB-KW"/>
</dbReference>
<evidence type="ECO:0000256" key="9">
    <source>
        <dbReference type="ARBA" id="ARBA00023136"/>
    </source>
</evidence>
<sequence length="150" mass="17310">MKKSQRLNVVIELQARQEQDALAALGAAQQRLREQQAQLDSLQNYRVEYLQNFALRQQSGIPVSQLLEFRAFSEKLDSAIDSQRQVVAQYEREVQRARKHWEDSRQRTKSLRKVSELALAEEVKIEQKREQAEQDDRAARMVNGNGTGSA</sequence>
<evidence type="ECO:0000256" key="2">
    <source>
        <dbReference type="ARBA" id="ARBA00010004"/>
    </source>
</evidence>
<evidence type="ECO:0000313" key="12">
    <source>
        <dbReference type="EMBL" id="OAI12392.1"/>
    </source>
</evidence>
<organism evidence="12 13">
    <name type="scientific">Methylomonas koyamae</name>
    <dbReference type="NCBI Taxonomy" id="702114"/>
    <lineage>
        <taxon>Bacteria</taxon>
        <taxon>Pseudomonadati</taxon>
        <taxon>Pseudomonadota</taxon>
        <taxon>Gammaproteobacteria</taxon>
        <taxon>Methylococcales</taxon>
        <taxon>Methylococcaceae</taxon>
        <taxon>Methylomonas</taxon>
    </lineage>
</organism>
<dbReference type="NCBIfam" id="TIGR02473">
    <property type="entry name" value="flagell_FliJ"/>
    <property type="match status" value="1"/>
</dbReference>
<keyword evidence="12" id="KW-0966">Cell projection</keyword>
<dbReference type="GO" id="GO:0005886">
    <property type="term" value="C:plasma membrane"/>
    <property type="evidence" value="ECO:0007669"/>
    <property type="project" value="UniProtKB-SubCell"/>
</dbReference>
<dbReference type="PRINTS" id="PR01004">
    <property type="entry name" value="FLGFLIJ"/>
</dbReference>
<evidence type="ECO:0000256" key="10">
    <source>
        <dbReference type="ARBA" id="ARBA00023225"/>
    </source>
</evidence>
<keyword evidence="12" id="KW-0969">Cilium</keyword>
<evidence type="ECO:0000256" key="8">
    <source>
        <dbReference type="ARBA" id="ARBA00022927"/>
    </source>
</evidence>
<dbReference type="InterPro" id="IPR018006">
    <property type="entry name" value="Flag_FliJ_proteobac"/>
</dbReference>
<evidence type="ECO:0000313" key="13">
    <source>
        <dbReference type="Proteomes" id="UP000077857"/>
    </source>
</evidence>
<dbReference type="GO" id="GO:0009288">
    <property type="term" value="C:bacterial-type flagellum"/>
    <property type="evidence" value="ECO:0007669"/>
    <property type="project" value="InterPro"/>
</dbReference>
<dbReference type="PANTHER" id="PTHR38786:SF1">
    <property type="entry name" value="FLAGELLAR FLIJ PROTEIN"/>
    <property type="match status" value="1"/>
</dbReference>
<dbReference type="GO" id="GO:0003774">
    <property type="term" value="F:cytoskeletal motor activity"/>
    <property type="evidence" value="ECO:0007669"/>
    <property type="project" value="InterPro"/>
</dbReference>
<keyword evidence="7" id="KW-1005">Bacterial flagellum biogenesis</keyword>
<evidence type="ECO:0000256" key="4">
    <source>
        <dbReference type="ARBA" id="ARBA00022448"/>
    </source>
</evidence>
<keyword evidence="8" id="KW-0653">Protein transport</keyword>
<dbReference type="InterPro" id="IPR052570">
    <property type="entry name" value="FliJ"/>
</dbReference>
<dbReference type="InterPro" id="IPR053716">
    <property type="entry name" value="Flag_assembly_chemotaxis_eff"/>
</dbReference>
<keyword evidence="6" id="KW-0145">Chemotaxis</keyword>
<accession>A0A177N3E4</accession>
<evidence type="ECO:0000256" key="11">
    <source>
        <dbReference type="SAM" id="MobiDB-lite"/>
    </source>
</evidence>
<dbReference type="GO" id="GO:0006935">
    <property type="term" value="P:chemotaxis"/>
    <property type="evidence" value="ECO:0007669"/>
    <property type="project" value="UniProtKB-KW"/>
</dbReference>
<feature type="region of interest" description="Disordered" evidence="11">
    <location>
        <begin position="126"/>
        <end position="150"/>
    </location>
</feature>
<dbReference type="PIRSF" id="PIRSF019404">
    <property type="entry name" value="FliJ"/>
    <property type="match status" value="1"/>
</dbReference>
<keyword evidence="9" id="KW-0472">Membrane</keyword>
<keyword evidence="4" id="KW-0813">Transport</keyword>
<dbReference type="PANTHER" id="PTHR38786">
    <property type="entry name" value="FLAGELLAR FLIJ PROTEIN"/>
    <property type="match status" value="1"/>
</dbReference>
<dbReference type="OrthoDB" id="7063681at2"/>
<evidence type="ECO:0000256" key="3">
    <source>
        <dbReference type="ARBA" id="ARBA00020392"/>
    </source>
</evidence>
<keyword evidence="12" id="KW-0282">Flagellum</keyword>